<name>A0A8K1CAK9_PYTOL</name>
<evidence type="ECO:0000313" key="3">
    <source>
        <dbReference type="EMBL" id="TMW59441.1"/>
    </source>
</evidence>
<dbReference type="AlphaFoldDB" id="A0A8K1CAK9"/>
<reference evidence="3" key="1">
    <citation type="submission" date="2019-03" db="EMBL/GenBank/DDBJ databases">
        <title>Long read genome sequence of the mycoparasitic Pythium oligandrum ATCC 38472 isolated from sugarbeet rhizosphere.</title>
        <authorList>
            <person name="Gaulin E."/>
        </authorList>
    </citation>
    <scope>NUCLEOTIDE SEQUENCE</scope>
    <source>
        <strain evidence="3">ATCC 38472_TT</strain>
    </source>
</reference>
<evidence type="ECO:0000256" key="1">
    <source>
        <dbReference type="SAM" id="MobiDB-lite"/>
    </source>
</evidence>
<protein>
    <submittedName>
        <fullName evidence="3">Uncharacterized protein</fullName>
    </submittedName>
</protein>
<feature type="transmembrane region" description="Helical" evidence="2">
    <location>
        <begin position="441"/>
        <end position="469"/>
    </location>
</feature>
<keyword evidence="2" id="KW-1133">Transmembrane helix</keyword>
<keyword evidence="4" id="KW-1185">Reference proteome</keyword>
<feature type="transmembrane region" description="Helical" evidence="2">
    <location>
        <begin position="395"/>
        <end position="420"/>
    </location>
</feature>
<evidence type="ECO:0000313" key="4">
    <source>
        <dbReference type="Proteomes" id="UP000794436"/>
    </source>
</evidence>
<feature type="transmembrane region" description="Helical" evidence="2">
    <location>
        <begin position="507"/>
        <end position="526"/>
    </location>
</feature>
<feature type="region of interest" description="Disordered" evidence="1">
    <location>
        <begin position="649"/>
        <end position="678"/>
    </location>
</feature>
<dbReference type="EMBL" id="SPLM01000109">
    <property type="protein sequence ID" value="TMW59441.1"/>
    <property type="molecule type" value="Genomic_DNA"/>
</dbReference>
<keyword evidence="2" id="KW-0472">Membrane</keyword>
<accession>A0A8K1CAK9</accession>
<feature type="transmembrane region" description="Helical" evidence="2">
    <location>
        <begin position="358"/>
        <end position="379"/>
    </location>
</feature>
<feature type="transmembrane region" description="Helical" evidence="2">
    <location>
        <begin position="17"/>
        <end position="35"/>
    </location>
</feature>
<proteinExistence type="predicted"/>
<evidence type="ECO:0000256" key="2">
    <source>
        <dbReference type="SAM" id="Phobius"/>
    </source>
</evidence>
<comment type="caution">
    <text evidence="3">The sequence shown here is derived from an EMBL/GenBank/DDBJ whole genome shotgun (WGS) entry which is preliminary data.</text>
</comment>
<dbReference type="Proteomes" id="UP000794436">
    <property type="component" value="Unassembled WGS sequence"/>
</dbReference>
<feature type="transmembrane region" description="Helical" evidence="2">
    <location>
        <begin position="273"/>
        <end position="299"/>
    </location>
</feature>
<feature type="compositionally biased region" description="Basic and acidic residues" evidence="1">
    <location>
        <begin position="661"/>
        <end position="678"/>
    </location>
</feature>
<keyword evidence="2" id="KW-0812">Transmembrane</keyword>
<organism evidence="3 4">
    <name type="scientific">Pythium oligandrum</name>
    <name type="common">Mycoparasitic fungus</name>
    <dbReference type="NCBI Taxonomy" id="41045"/>
    <lineage>
        <taxon>Eukaryota</taxon>
        <taxon>Sar</taxon>
        <taxon>Stramenopiles</taxon>
        <taxon>Oomycota</taxon>
        <taxon>Peronosporomycetes</taxon>
        <taxon>Pythiales</taxon>
        <taxon>Pythiaceae</taxon>
        <taxon>Pythium</taxon>
    </lineage>
</organism>
<gene>
    <name evidence="3" type="ORF">Poli38472_004510</name>
</gene>
<sequence length="748" mass="84786">MPSLQTRAKKRLTVRRIFLLVLNIASTALTLLTGLRENPVIVFVSGRYDGIRSRMREGMLSYGIVQDDVVDIDKLPDLIVAADDYRIFSAPRRSPDNLAEDRSTCMRVNSMNVTVMTLNYDDFWGKGPRRTQIFLYSISAKRCGLINFRSEWVEGCIDDHQGNETQCHEYILKNFDELTQDRAIQAGIEQDFGEPGIPFLKCRGRPEREFTFNTDLMVQQSFWAGGAYHVEIQTSECLAQPLLRDSKWVWGLFQVEQADQAANVVVALPKSGWFGTIVTFAYGIVSITMIGHGILAAFVRSRAVPYLPDSLRSTREHTVAKFLAPFMSVTTLLAENENTIITFKGSILMASDVWMNHWLYITLSVLDAVINVRMTYVILEMGTWMLGKKANFENFIFLCSALTRITWVMCLAHSITRLFFKFILRSLKTLKVVRSNIRDKLEWYVDATALFMSYKIYNLLLCVLLYLFLEFHGGTTFMKQQPWYKQGMYGGTQSIAQFWGNEIICDFFVMLSILTALGWAISVAILQTKYRYLANNGVIRLLQYRYVLVGWDALTAAQVLGIDPYNPMLVDKDVALTSCSIGSLLQLLYASGPSGLVHLAGDYLFVDGGFAKGAVDFHYPVKRAMSIGLYIPSRMSVYQTDKGSTNDYASNLTNHTKQRHRADAEITDRTSAEPTQHLEKHSLFDRRLRVCAEGFLGKMILVDVTEAGSVVKNQETGRREFVVQDALAFMTILDIKPVLNGDKKLHME</sequence>
<dbReference type="OrthoDB" id="152055at2759"/>